<dbReference type="EMBL" id="OX451738">
    <property type="protein sequence ID" value="CAI8606595.1"/>
    <property type="molecule type" value="Genomic_DNA"/>
</dbReference>
<dbReference type="AlphaFoldDB" id="A0AAV1A7H7"/>
<reference evidence="1 2" key="1">
    <citation type="submission" date="2023-01" db="EMBL/GenBank/DDBJ databases">
        <authorList>
            <person name="Kreplak J."/>
        </authorList>
    </citation>
    <scope>NUCLEOTIDE SEQUENCE [LARGE SCALE GENOMIC DNA]</scope>
</reference>
<proteinExistence type="predicted"/>
<sequence>MENKVLKRSEAEEEIFSDESIRSRIIFFLPLKDAVRTITIQQKCSLCYKQCLRFCFEYVKSKLTLCSDCHEHKKPADIASNPHCEHMFSIDWPANRKTLLGARARDFVNFVSRTLLLIDNNRSSRPLEKYSIVINNKWEDELLNTWISSILNGMVKELKIH</sequence>
<protein>
    <submittedName>
        <fullName evidence="1">Uncharacterized protein</fullName>
    </submittedName>
</protein>
<evidence type="ECO:0000313" key="2">
    <source>
        <dbReference type="Proteomes" id="UP001157006"/>
    </source>
</evidence>
<evidence type="ECO:0000313" key="1">
    <source>
        <dbReference type="EMBL" id="CAI8606595.1"/>
    </source>
</evidence>
<gene>
    <name evidence="1" type="ORF">VFH_III237600</name>
</gene>
<keyword evidence="2" id="KW-1185">Reference proteome</keyword>
<dbReference type="Proteomes" id="UP001157006">
    <property type="component" value="Chromosome 3"/>
</dbReference>
<name>A0AAV1A7H7_VICFA</name>
<accession>A0AAV1A7H7</accession>
<organism evidence="1 2">
    <name type="scientific">Vicia faba</name>
    <name type="common">Broad bean</name>
    <name type="synonym">Faba vulgaris</name>
    <dbReference type="NCBI Taxonomy" id="3906"/>
    <lineage>
        <taxon>Eukaryota</taxon>
        <taxon>Viridiplantae</taxon>
        <taxon>Streptophyta</taxon>
        <taxon>Embryophyta</taxon>
        <taxon>Tracheophyta</taxon>
        <taxon>Spermatophyta</taxon>
        <taxon>Magnoliopsida</taxon>
        <taxon>eudicotyledons</taxon>
        <taxon>Gunneridae</taxon>
        <taxon>Pentapetalae</taxon>
        <taxon>rosids</taxon>
        <taxon>fabids</taxon>
        <taxon>Fabales</taxon>
        <taxon>Fabaceae</taxon>
        <taxon>Papilionoideae</taxon>
        <taxon>50 kb inversion clade</taxon>
        <taxon>NPAAA clade</taxon>
        <taxon>Hologalegina</taxon>
        <taxon>IRL clade</taxon>
        <taxon>Fabeae</taxon>
        <taxon>Vicia</taxon>
    </lineage>
</organism>